<dbReference type="PROSITE" id="PS50102">
    <property type="entry name" value="RRM"/>
    <property type="match status" value="1"/>
</dbReference>
<evidence type="ECO:0000256" key="1">
    <source>
        <dbReference type="PROSITE-ProRule" id="PRU00175"/>
    </source>
</evidence>
<dbReference type="PANTHER" id="PTHR12603:SF10">
    <property type="entry name" value="TRANSCRIPTION FACTOR C2H2 FAMILY"/>
    <property type="match status" value="1"/>
</dbReference>
<feature type="region of interest" description="Disordered" evidence="3">
    <location>
        <begin position="332"/>
        <end position="358"/>
    </location>
</feature>
<dbReference type="EMBL" id="OX459122">
    <property type="protein sequence ID" value="CAI9107899.1"/>
    <property type="molecule type" value="Genomic_DNA"/>
</dbReference>
<dbReference type="FunFam" id="3.30.70.330:FF:000161">
    <property type="entry name" value="RNA binding (RRM/RBD/RNP motifs) family protein"/>
    <property type="match status" value="1"/>
</dbReference>
<evidence type="ECO:0000259" key="5">
    <source>
        <dbReference type="PROSITE" id="PS50102"/>
    </source>
</evidence>
<dbReference type="InterPro" id="IPR001841">
    <property type="entry name" value="Znf_RING"/>
</dbReference>
<dbReference type="AlphaFoldDB" id="A0AAV1DJ72"/>
<dbReference type="Pfam" id="PF14570">
    <property type="entry name" value="zf-RING_4"/>
    <property type="match status" value="1"/>
</dbReference>
<proteinExistence type="predicted"/>
<dbReference type="InterPro" id="IPR035979">
    <property type="entry name" value="RBD_domain_sf"/>
</dbReference>
<dbReference type="SUPFAM" id="SSF57850">
    <property type="entry name" value="RING/U-box"/>
    <property type="match status" value="1"/>
</dbReference>
<gene>
    <name evidence="6" type="ORF">OLC1_LOCUS16093</name>
</gene>
<accession>A0AAV1DJ72</accession>
<dbReference type="GO" id="GO:0030014">
    <property type="term" value="C:CCR4-NOT complex"/>
    <property type="evidence" value="ECO:0007669"/>
    <property type="project" value="InterPro"/>
</dbReference>
<keyword evidence="1" id="KW-0863">Zinc-finger</keyword>
<dbReference type="GO" id="GO:0008270">
    <property type="term" value="F:zinc ion binding"/>
    <property type="evidence" value="ECO:0007669"/>
    <property type="project" value="UniProtKB-KW"/>
</dbReference>
<keyword evidence="1" id="KW-0479">Metal-binding</keyword>
<dbReference type="GO" id="GO:0003723">
    <property type="term" value="F:RNA binding"/>
    <property type="evidence" value="ECO:0007669"/>
    <property type="project" value="UniProtKB-UniRule"/>
</dbReference>
<dbReference type="SMART" id="SM00361">
    <property type="entry name" value="RRM_1"/>
    <property type="match status" value="1"/>
</dbReference>
<dbReference type="InterPro" id="IPR039780">
    <property type="entry name" value="Mot2"/>
</dbReference>
<evidence type="ECO:0000256" key="2">
    <source>
        <dbReference type="PROSITE-ProRule" id="PRU00176"/>
    </source>
</evidence>
<dbReference type="InterPro" id="IPR012677">
    <property type="entry name" value="Nucleotide-bd_a/b_plait_sf"/>
</dbReference>
<dbReference type="CDD" id="cd16618">
    <property type="entry name" value="mRING-HC-C4C4_CNOT4"/>
    <property type="match status" value="1"/>
</dbReference>
<dbReference type="InterPro" id="IPR039515">
    <property type="entry name" value="NOT4_mRING-HC-C4C4"/>
</dbReference>
<dbReference type="InterPro" id="IPR013083">
    <property type="entry name" value="Znf_RING/FYVE/PHD"/>
</dbReference>
<evidence type="ECO:0000313" key="7">
    <source>
        <dbReference type="Proteomes" id="UP001161247"/>
    </source>
</evidence>
<name>A0AAV1DJ72_OLDCO</name>
<sequence length="791" mass="87065">MTTEGGEENQRCPLCVEEMDWTDQQFKPCKCGYRLCVWCFHRIIDTAEKDDSDGRCPGCRTIYHKDQIISMQVDFDRCSSAAVAAASRHNREIKPQVTSSKGKPNLADVRVIQRNIAYVIGLPFSLSDEEVLQRKEYFGQYGNVSKVSLSRTAGGAVQRFVNGTCSAYVTYSSEDEALRCIKSVHGFVLDGKSLKASFGTAKYCHAWLRNVPCSNPNCLFLHAIGADEDCCFGKDEVAAVDTRNRVKVVTGVSNCMLKRSGKVLPPPVDGLPNDNNNSDSALENLTATSTSNDSVCETTASVDVVGISSPPGSSVPEKDEIRAEDRRISADLMRSSDQSSVVKVPSPDDHLVSRLPSDNGPSHVELFREEAVISQSSYPARISEDSSSFSIVDQRQSSVHSLKDEASVPITTVNSVLNDQGNELKFQPYTKSDGIQPSSNTFSKEEIAEHLRRIYGYEHSTDADEKGALEAVEKTLLSLDLDSVDDDSFTLPRESGFSFPRRNGVAGAANRNNFGQMSNTTTSFKDHYYLSNPQHQAIFRPPPPTSLAPSGFSLPSTEAPPGFSAYDKPGDRWPNSSSGSLVNTCSLPYPSNLNNQMPAIIRNNGSSYDTGFRDPAILSCVEGKPSNGFHIPSMNTTSLASSNQQMGGLDDETRLWLLMRDQATANLASKYSRNFMPQTPFPQAPMAPYPGYDRVSSLSDGYGYQSRPMMDQSQRYGQSSYGNLSQQMIGNGHISNRYPFSFAEVQRKNEAAMAELQRKERLMSNYYPGYGDSKYHQTANSGDLYSRIFGM</sequence>
<dbReference type="Pfam" id="PF00076">
    <property type="entry name" value="RRM_1"/>
    <property type="match status" value="1"/>
</dbReference>
<dbReference type="PROSITE" id="PS50089">
    <property type="entry name" value="ZF_RING_2"/>
    <property type="match status" value="1"/>
</dbReference>
<feature type="domain" description="RRM" evidence="5">
    <location>
        <begin position="115"/>
        <end position="201"/>
    </location>
</feature>
<feature type="domain" description="RING-type" evidence="4">
    <location>
        <begin position="12"/>
        <end position="60"/>
    </location>
</feature>
<dbReference type="InterPro" id="IPR000504">
    <property type="entry name" value="RRM_dom"/>
</dbReference>
<keyword evidence="1" id="KW-0862">Zinc</keyword>
<dbReference type="Gene3D" id="3.30.40.10">
    <property type="entry name" value="Zinc/RING finger domain, C3HC4 (zinc finger)"/>
    <property type="match status" value="1"/>
</dbReference>
<dbReference type="Proteomes" id="UP001161247">
    <property type="component" value="Chromosome 5"/>
</dbReference>
<dbReference type="PANTHER" id="PTHR12603">
    <property type="entry name" value="CCR4-NOT TRANSCRIPTION COMPLEX RELATED"/>
    <property type="match status" value="1"/>
</dbReference>
<dbReference type="GO" id="GO:0016567">
    <property type="term" value="P:protein ubiquitination"/>
    <property type="evidence" value="ECO:0007669"/>
    <property type="project" value="TreeGrafter"/>
</dbReference>
<dbReference type="Gene3D" id="3.30.70.330">
    <property type="match status" value="1"/>
</dbReference>
<protein>
    <submittedName>
        <fullName evidence="6">OLC1v1007381C1</fullName>
    </submittedName>
</protein>
<reference evidence="6" key="1">
    <citation type="submission" date="2023-03" db="EMBL/GenBank/DDBJ databases">
        <authorList>
            <person name="Julca I."/>
        </authorList>
    </citation>
    <scope>NUCLEOTIDE SEQUENCE</scope>
</reference>
<dbReference type="InterPro" id="IPR003954">
    <property type="entry name" value="RRM_euk-type"/>
</dbReference>
<dbReference type="SUPFAM" id="SSF54928">
    <property type="entry name" value="RNA-binding domain, RBD"/>
    <property type="match status" value="1"/>
</dbReference>
<evidence type="ECO:0000256" key="3">
    <source>
        <dbReference type="SAM" id="MobiDB-lite"/>
    </source>
</evidence>
<keyword evidence="7" id="KW-1185">Reference proteome</keyword>
<evidence type="ECO:0000259" key="4">
    <source>
        <dbReference type="PROSITE" id="PS50089"/>
    </source>
</evidence>
<evidence type="ECO:0000313" key="6">
    <source>
        <dbReference type="EMBL" id="CAI9107899.1"/>
    </source>
</evidence>
<keyword evidence="2" id="KW-0694">RNA-binding</keyword>
<dbReference type="GO" id="GO:0004842">
    <property type="term" value="F:ubiquitin-protein transferase activity"/>
    <property type="evidence" value="ECO:0007669"/>
    <property type="project" value="InterPro"/>
</dbReference>
<dbReference type="SMART" id="SM00360">
    <property type="entry name" value="RRM"/>
    <property type="match status" value="1"/>
</dbReference>
<organism evidence="6 7">
    <name type="scientific">Oldenlandia corymbosa var. corymbosa</name>
    <dbReference type="NCBI Taxonomy" id="529605"/>
    <lineage>
        <taxon>Eukaryota</taxon>
        <taxon>Viridiplantae</taxon>
        <taxon>Streptophyta</taxon>
        <taxon>Embryophyta</taxon>
        <taxon>Tracheophyta</taxon>
        <taxon>Spermatophyta</taxon>
        <taxon>Magnoliopsida</taxon>
        <taxon>eudicotyledons</taxon>
        <taxon>Gunneridae</taxon>
        <taxon>Pentapetalae</taxon>
        <taxon>asterids</taxon>
        <taxon>lamiids</taxon>
        <taxon>Gentianales</taxon>
        <taxon>Rubiaceae</taxon>
        <taxon>Rubioideae</taxon>
        <taxon>Spermacoceae</taxon>
        <taxon>Hedyotis-Oldenlandia complex</taxon>
        <taxon>Oldenlandia</taxon>
    </lineage>
</organism>
<dbReference type="CDD" id="cd12438">
    <property type="entry name" value="RRM_CNOT4"/>
    <property type="match status" value="1"/>
</dbReference>
<dbReference type="InterPro" id="IPR034261">
    <property type="entry name" value="CNOT4_RRM"/>
</dbReference>